<evidence type="ECO:0000256" key="6">
    <source>
        <dbReference type="ARBA" id="ARBA00022840"/>
    </source>
</evidence>
<reference evidence="9" key="2">
    <citation type="submission" date="2020-08" db="EMBL/GenBank/DDBJ databases">
        <title>Plant Genome Project.</title>
        <authorList>
            <person name="Zhang R.-G."/>
        </authorList>
    </citation>
    <scope>NUCLEOTIDE SEQUENCE</scope>
    <source>
        <strain evidence="9">Huo1</strain>
        <tissue evidence="9">Leaf</tissue>
    </source>
</reference>
<sequence length="228" mass="25861">MAAEAAISSAVKLLGDLLVEKVHSLRGVEKKVQSLKEELEWMQSFLRHANRNQSQDEGVREWINKIREVAHDAQDTIEIFLLNLNNNNNRSSRLLTAFPKRMFHLHWISTEIESILARLDAIDKSRERIVEEAADASQMSRVELRRQLAHWEKDEHLVGMEEDVKKILQESVLDVGKKGLSIAVIEGMGGIGKSTLAREIYNHPSVVAGGFDCRGWVVVSSEFRDNNP</sequence>
<protein>
    <recommendedName>
        <fullName evidence="11">Disease resistance protein RPM1</fullName>
    </recommendedName>
</protein>
<keyword evidence="2" id="KW-0433">Leucine-rich repeat</keyword>
<dbReference type="PANTHER" id="PTHR19338:SF73">
    <property type="entry name" value="DISEASE RESISTANCE PROTEIN RGA2-LIKE"/>
    <property type="match status" value="1"/>
</dbReference>
<evidence type="ECO:0000256" key="4">
    <source>
        <dbReference type="ARBA" id="ARBA00022741"/>
    </source>
</evidence>
<dbReference type="Gene3D" id="1.20.5.4130">
    <property type="match status" value="1"/>
</dbReference>
<dbReference type="GO" id="GO:0005524">
    <property type="term" value="F:ATP binding"/>
    <property type="evidence" value="ECO:0007669"/>
    <property type="project" value="UniProtKB-KW"/>
</dbReference>
<keyword evidence="3" id="KW-0677">Repeat</keyword>
<dbReference type="Pfam" id="PF00931">
    <property type="entry name" value="NB-ARC"/>
    <property type="match status" value="1"/>
</dbReference>
<evidence type="ECO:0008006" key="11">
    <source>
        <dbReference type="Google" id="ProtNLM"/>
    </source>
</evidence>
<keyword evidence="5" id="KW-0611">Plant defense</keyword>
<dbReference type="Proteomes" id="UP000298416">
    <property type="component" value="Unassembled WGS sequence"/>
</dbReference>
<feature type="domain" description="Disease resistance N-terminal" evidence="8">
    <location>
        <begin position="6"/>
        <end position="93"/>
    </location>
</feature>
<dbReference type="CDD" id="cd14798">
    <property type="entry name" value="RX-CC_like"/>
    <property type="match status" value="1"/>
</dbReference>
<keyword evidence="4" id="KW-0547">Nucleotide-binding</keyword>
<dbReference type="Pfam" id="PF18052">
    <property type="entry name" value="Rx_N"/>
    <property type="match status" value="1"/>
</dbReference>
<dbReference type="InterPro" id="IPR038005">
    <property type="entry name" value="RX-like_CC"/>
</dbReference>
<dbReference type="GO" id="GO:0043531">
    <property type="term" value="F:ADP binding"/>
    <property type="evidence" value="ECO:0007669"/>
    <property type="project" value="InterPro"/>
</dbReference>
<dbReference type="InterPro" id="IPR041118">
    <property type="entry name" value="Rx_N"/>
</dbReference>
<evidence type="ECO:0000256" key="5">
    <source>
        <dbReference type="ARBA" id="ARBA00022821"/>
    </source>
</evidence>
<gene>
    <name evidence="9" type="ORF">SASPL_149662</name>
</gene>
<evidence type="ECO:0000313" key="9">
    <source>
        <dbReference type="EMBL" id="KAG6391898.1"/>
    </source>
</evidence>
<keyword evidence="10" id="KW-1185">Reference proteome</keyword>
<evidence type="ECO:0000256" key="3">
    <source>
        <dbReference type="ARBA" id="ARBA00022737"/>
    </source>
</evidence>
<dbReference type="InterPro" id="IPR002182">
    <property type="entry name" value="NB-ARC"/>
</dbReference>
<comment type="similarity">
    <text evidence="1">Belongs to the disease resistance NB-LRR family.</text>
</comment>
<comment type="caution">
    <text evidence="9">The sequence shown here is derived from an EMBL/GenBank/DDBJ whole genome shotgun (WGS) entry which is preliminary data.</text>
</comment>
<feature type="domain" description="NB-ARC" evidence="7">
    <location>
        <begin position="175"/>
        <end position="224"/>
    </location>
</feature>
<dbReference type="Gene3D" id="3.40.50.300">
    <property type="entry name" value="P-loop containing nucleotide triphosphate hydrolases"/>
    <property type="match status" value="1"/>
</dbReference>
<keyword evidence="6" id="KW-0067">ATP-binding</keyword>
<reference evidence="9" key="1">
    <citation type="submission" date="2018-01" db="EMBL/GenBank/DDBJ databases">
        <authorList>
            <person name="Mao J.F."/>
        </authorList>
    </citation>
    <scope>NUCLEOTIDE SEQUENCE</scope>
    <source>
        <strain evidence="9">Huo1</strain>
        <tissue evidence="9">Leaf</tissue>
    </source>
</reference>
<proteinExistence type="inferred from homology"/>
<dbReference type="AlphaFoldDB" id="A0A8X8WBJ8"/>
<evidence type="ECO:0000259" key="8">
    <source>
        <dbReference type="Pfam" id="PF18052"/>
    </source>
</evidence>
<dbReference type="SUPFAM" id="SSF52540">
    <property type="entry name" value="P-loop containing nucleoside triphosphate hydrolases"/>
    <property type="match status" value="1"/>
</dbReference>
<evidence type="ECO:0000256" key="2">
    <source>
        <dbReference type="ARBA" id="ARBA00022614"/>
    </source>
</evidence>
<dbReference type="PANTHER" id="PTHR19338">
    <property type="entry name" value="TRANSLOCASE OF INNER MITOCHONDRIAL MEMBRANE 13 HOMOLOG"/>
    <property type="match status" value="1"/>
</dbReference>
<evidence type="ECO:0000313" key="10">
    <source>
        <dbReference type="Proteomes" id="UP000298416"/>
    </source>
</evidence>
<name>A0A8X8WBJ8_SALSN</name>
<evidence type="ECO:0000256" key="1">
    <source>
        <dbReference type="ARBA" id="ARBA00008894"/>
    </source>
</evidence>
<dbReference type="EMBL" id="PNBA02000019">
    <property type="protein sequence ID" value="KAG6391898.1"/>
    <property type="molecule type" value="Genomic_DNA"/>
</dbReference>
<organism evidence="9">
    <name type="scientific">Salvia splendens</name>
    <name type="common">Scarlet sage</name>
    <dbReference type="NCBI Taxonomy" id="180675"/>
    <lineage>
        <taxon>Eukaryota</taxon>
        <taxon>Viridiplantae</taxon>
        <taxon>Streptophyta</taxon>
        <taxon>Embryophyta</taxon>
        <taxon>Tracheophyta</taxon>
        <taxon>Spermatophyta</taxon>
        <taxon>Magnoliopsida</taxon>
        <taxon>eudicotyledons</taxon>
        <taxon>Gunneridae</taxon>
        <taxon>Pentapetalae</taxon>
        <taxon>asterids</taxon>
        <taxon>lamiids</taxon>
        <taxon>Lamiales</taxon>
        <taxon>Lamiaceae</taxon>
        <taxon>Nepetoideae</taxon>
        <taxon>Mentheae</taxon>
        <taxon>Salviinae</taxon>
        <taxon>Salvia</taxon>
        <taxon>Salvia subgen. Calosphace</taxon>
        <taxon>core Calosphace</taxon>
    </lineage>
</organism>
<dbReference type="InterPro" id="IPR027417">
    <property type="entry name" value="P-loop_NTPase"/>
</dbReference>
<evidence type="ECO:0000259" key="7">
    <source>
        <dbReference type="Pfam" id="PF00931"/>
    </source>
</evidence>
<dbReference type="GO" id="GO:0006952">
    <property type="term" value="P:defense response"/>
    <property type="evidence" value="ECO:0007669"/>
    <property type="project" value="UniProtKB-KW"/>
</dbReference>
<accession>A0A8X8WBJ8</accession>